<comment type="catalytic activity">
    <reaction evidence="14">
        <text>1-hexadecanoyl-2-(9Z-octadecenoyl)-sn-glycero-3-phosphocholine + H2O = 1-hexadecanoyl-sn-glycero-3-phosphocholine + (9Z)-octadecenoate + H(+)</text>
        <dbReference type="Rhea" id="RHEA:38779"/>
        <dbReference type="ChEBI" id="CHEBI:15377"/>
        <dbReference type="ChEBI" id="CHEBI:15378"/>
        <dbReference type="ChEBI" id="CHEBI:30823"/>
        <dbReference type="ChEBI" id="CHEBI:72998"/>
        <dbReference type="ChEBI" id="CHEBI:73001"/>
    </reaction>
    <physiologicalReaction direction="left-to-right" evidence="14">
        <dbReference type="Rhea" id="RHEA:38780"/>
    </physiologicalReaction>
</comment>
<evidence type="ECO:0000256" key="4">
    <source>
        <dbReference type="ARBA" id="ARBA00022723"/>
    </source>
</evidence>
<feature type="signal peptide" evidence="20">
    <location>
        <begin position="1"/>
        <end position="22"/>
    </location>
</feature>
<evidence type="ECO:0000256" key="7">
    <source>
        <dbReference type="ARBA" id="ARBA00023098"/>
    </source>
</evidence>
<keyword evidence="23" id="KW-1185">Reference proteome</keyword>
<keyword evidence="20" id="KW-0732">Signal</keyword>
<comment type="similarity">
    <text evidence="19">Belongs to the phospholipase A2 family.</text>
</comment>
<dbReference type="Proteomes" id="UP000008672">
    <property type="component" value="Unassembled WGS sequence"/>
</dbReference>
<feature type="chain" id="PRO_5001390625" description="Phospholipase A2" evidence="20">
    <location>
        <begin position="23"/>
        <end position="152"/>
    </location>
</feature>
<dbReference type="GO" id="GO:0005102">
    <property type="term" value="F:signaling receptor binding"/>
    <property type="evidence" value="ECO:0007669"/>
    <property type="project" value="UniProtKB-ARBA"/>
</dbReference>
<dbReference type="FunFam" id="1.20.90.10:FF:000011">
    <property type="entry name" value="Phospholipase A(2)"/>
    <property type="match status" value="1"/>
</dbReference>
<dbReference type="InterPro" id="IPR033113">
    <property type="entry name" value="PLA2_histidine"/>
</dbReference>
<proteinExistence type="inferred from homology"/>
<dbReference type="GO" id="GO:0005543">
    <property type="term" value="F:phospholipid binding"/>
    <property type="evidence" value="ECO:0007669"/>
    <property type="project" value="TreeGrafter"/>
</dbReference>
<feature type="disulfide bond" evidence="18">
    <location>
        <begin position="111"/>
        <end position="123"/>
    </location>
</feature>
<evidence type="ECO:0000256" key="10">
    <source>
        <dbReference type="ARBA" id="ARBA00048015"/>
    </source>
</evidence>
<protein>
    <recommendedName>
        <fullName evidence="2 20">Phospholipase A2</fullName>
        <ecNumber evidence="2 20">3.1.1.4</ecNumber>
    </recommendedName>
</protein>
<dbReference type="AlphaFoldDB" id="H3BG47"/>
<comment type="cofactor">
    <cofactor evidence="17">
        <name>Ca(2+)</name>
        <dbReference type="ChEBI" id="CHEBI:29108"/>
    </cofactor>
    <text evidence="17">Binds 1 Ca(2+) ion per subunit.</text>
</comment>
<dbReference type="PRINTS" id="PR00389">
    <property type="entry name" value="PHPHLIPASEA2"/>
</dbReference>
<dbReference type="GO" id="GO:0050482">
    <property type="term" value="P:arachidonate secretion"/>
    <property type="evidence" value="ECO:0007669"/>
    <property type="project" value="InterPro"/>
</dbReference>
<feature type="disulfide bond" evidence="18">
    <location>
        <begin position="78"/>
        <end position="125"/>
    </location>
</feature>
<evidence type="ECO:0000256" key="12">
    <source>
        <dbReference type="ARBA" id="ARBA00048227"/>
    </source>
</evidence>
<evidence type="ECO:0000256" key="19">
    <source>
        <dbReference type="RuleBase" id="RU003654"/>
    </source>
</evidence>
<sequence length="152" mass="17505">YQKSHERVFLFVCLFLMGAVEASDNPRAVWQFRKMILCTLPNSDPVKDFNDYGCYCGIGGSGTPVDEVDRCCETHDRCYRTAKKMKECNRILDNPYTELYSYKCSGNKITCSSKNNACEKFICECDRRGAMCFATAQYNDKYKDLNTSKYCK</sequence>
<name>H3BG47_LATCH</name>
<feature type="disulfide bond" evidence="18">
    <location>
        <begin position="54"/>
        <end position="151"/>
    </location>
</feature>
<evidence type="ECO:0000256" key="16">
    <source>
        <dbReference type="PIRSR" id="PIRSR601211-1"/>
    </source>
</evidence>
<comment type="catalytic activity">
    <reaction evidence="12">
        <text>1,2-dihexadecanoyl-sn-glycero-3-phosphocholine + H2O = 1-hexadecanoyl-sn-glycero-3-phosphocholine + hexadecanoate + H(+)</text>
        <dbReference type="Rhea" id="RHEA:41223"/>
        <dbReference type="ChEBI" id="CHEBI:7896"/>
        <dbReference type="ChEBI" id="CHEBI:15377"/>
        <dbReference type="ChEBI" id="CHEBI:15378"/>
        <dbReference type="ChEBI" id="CHEBI:72998"/>
        <dbReference type="ChEBI" id="CHEBI:72999"/>
    </reaction>
    <physiologicalReaction direction="left-to-right" evidence="12">
        <dbReference type="Rhea" id="RHEA:41224"/>
    </physiologicalReaction>
</comment>
<dbReference type="GO" id="GO:0005576">
    <property type="term" value="C:extracellular region"/>
    <property type="evidence" value="ECO:0007669"/>
    <property type="project" value="UniProtKB-SubCell"/>
</dbReference>
<comment type="catalytic activity">
    <reaction evidence="20">
        <text>a 1,2-diacyl-sn-glycero-3-phosphocholine + H2O = a 1-acyl-sn-glycero-3-phosphocholine + a fatty acid + H(+)</text>
        <dbReference type="Rhea" id="RHEA:15801"/>
        <dbReference type="ChEBI" id="CHEBI:15377"/>
        <dbReference type="ChEBI" id="CHEBI:15378"/>
        <dbReference type="ChEBI" id="CHEBI:28868"/>
        <dbReference type="ChEBI" id="CHEBI:57643"/>
        <dbReference type="ChEBI" id="CHEBI:58168"/>
        <dbReference type="EC" id="3.1.1.4"/>
    </reaction>
</comment>
<dbReference type="eggNOG" id="KOG4087">
    <property type="taxonomic scope" value="Eukaryota"/>
</dbReference>
<evidence type="ECO:0000256" key="14">
    <source>
        <dbReference type="ARBA" id="ARBA00048699"/>
    </source>
</evidence>
<gene>
    <name evidence="22" type="primary">PLA2G1B</name>
</gene>
<evidence type="ECO:0000256" key="15">
    <source>
        <dbReference type="ARBA" id="ARBA00049039"/>
    </source>
</evidence>
<evidence type="ECO:0000256" key="20">
    <source>
        <dbReference type="RuleBase" id="RU361236"/>
    </source>
</evidence>
<evidence type="ECO:0000256" key="9">
    <source>
        <dbReference type="ARBA" id="ARBA00047535"/>
    </source>
</evidence>
<dbReference type="EMBL" id="AFYH01006523">
    <property type="status" value="NOT_ANNOTATED_CDS"/>
    <property type="molecule type" value="Genomic_DNA"/>
</dbReference>
<dbReference type="GO" id="GO:0005509">
    <property type="term" value="F:calcium ion binding"/>
    <property type="evidence" value="ECO:0007669"/>
    <property type="project" value="InterPro"/>
</dbReference>
<reference evidence="22" key="2">
    <citation type="submission" date="2025-08" db="UniProtKB">
        <authorList>
            <consortium name="Ensembl"/>
        </authorList>
    </citation>
    <scope>IDENTIFICATION</scope>
</reference>
<comment type="subcellular location">
    <subcellularLocation>
        <location evidence="1 20">Secreted</location>
    </subcellularLocation>
</comment>
<evidence type="ECO:0000256" key="1">
    <source>
        <dbReference type="ARBA" id="ARBA00004613"/>
    </source>
</evidence>
<accession>H3BG47</accession>
<keyword evidence="5 20" id="KW-0378">Hydrolase</keyword>
<dbReference type="PANTHER" id="PTHR11716">
    <property type="entry name" value="PHOSPHOLIPASE A2 FAMILY MEMBER"/>
    <property type="match status" value="1"/>
</dbReference>
<dbReference type="STRING" id="7897.ENSLACP00000020868"/>
<evidence type="ECO:0000313" key="22">
    <source>
        <dbReference type="Ensembl" id="ENSLACP00000020868.1"/>
    </source>
</evidence>
<dbReference type="PROSITE" id="PS00119">
    <property type="entry name" value="PA2_ASP"/>
    <property type="match status" value="1"/>
</dbReference>
<evidence type="ECO:0000256" key="6">
    <source>
        <dbReference type="ARBA" id="ARBA00022837"/>
    </source>
</evidence>
<organism evidence="22 23">
    <name type="scientific">Latimeria chalumnae</name>
    <name type="common">Coelacanth</name>
    <dbReference type="NCBI Taxonomy" id="7897"/>
    <lineage>
        <taxon>Eukaryota</taxon>
        <taxon>Metazoa</taxon>
        <taxon>Chordata</taxon>
        <taxon>Craniata</taxon>
        <taxon>Vertebrata</taxon>
        <taxon>Euteleostomi</taxon>
        <taxon>Coelacanthiformes</taxon>
        <taxon>Coelacanthidae</taxon>
        <taxon>Latimeria</taxon>
    </lineage>
</organism>
<dbReference type="GO" id="GO:0047498">
    <property type="term" value="F:calcium-dependent phospholipase A2 activity"/>
    <property type="evidence" value="ECO:0007669"/>
    <property type="project" value="TreeGrafter"/>
</dbReference>
<comment type="catalytic activity">
    <reaction evidence="13">
        <text>1-hexadecanoyl-2-(5Z,8Z,11Z,14Z-eicosatetraenoyl)-sn-glycero-3-phosphocholine + H2O = 1-hexadecanoyl-sn-glycero-3-phosphocholine + (5Z,8Z,11Z,14Z)-eicosatetraenoate + H(+)</text>
        <dbReference type="Rhea" id="RHEA:40427"/>
        <dbReference type="ChEBI" id="CHEBI:15377"/>
        <dbReference type="ChEBI" id="CHEBI:15378"/>
        <dbReference type="ChEBI" id="CHEBI:32395"/>
        <dbReference type="ChEBI" id="CHEBI:72998"/>
        <dbReference type="ChEBI" id="CHEBI:73003"/>
    </reaction>
    <physiologicalReaction direction="left-to-right" evidence="13">
        <dbReference type="Rhea" id="RHEA:40428"/>
    </physiologicalReaction>
</comment>
<dbReference type="InterPro" id="IPR001211">
    <property type="entry name" value="PLA2"/>
</dbReference>
<dbReference type="SMART" id="SM00085">
    <property type="entry name" value="PA2c"/>
    <property type="match status" value="1"/>
</dbReference>
<dbReference type="InterPro" id="IPR033112">
    <property type="entry name" value="PLA2_Asp_AS"/>
</dbReference>
<dbReference type="PROSITE" id="PS00118">
    <property type="entry name" value="PA2_HIS"/>
    <property type="match status" value="1"/>
</dbReference>
<dbReference type="OMA" id="CEAFLCN"/>
<keyword evidence="4 17" id="KW-0479">Metal-binding</keyword>
<dbReference type="Ensembl" id="ENSLACT00000021008.1">
    <property type="protein sequence ID" value="ENSLACP00000020868.1"/>
    <property type="gene ID" value="ENSLACG00000018334.2"/>
</dbReference>
<reference evidence="23" key="1">
    <citation type="submission" date="2011-08" db="EMBL/GenBank/DDBJ databases">
        <title>The draft genome of Latimeria chalumnae.</title>
        <authorList>
            <person name="Di Palma F."/>
            <person name="Alfoldi J."/>
            <person name="Johnson J."/>
            <person name="Berlin A."/>
            <person name="Gnerre S."/>
            <person name="Jaffe D."/>
            <person name="MacCallum I."/>
            <person name="Young S."/>
            <person name="Walker B.J."/>
            <person name="Lander E."/>
            <person name="Lindblad-Toh K."/>
        </authorList>
    </citation>
    <scope>NUCLEOTIDE SEQUENCE [LARGE SCALE GENOMIC DNA]</scope>
    <source>
        <strain evidence="23">Wild caught</strain>
    </source>
</reference>
<comment type="catalytic activity">
    <reaction evidence="10">
        <text>1-hexadecanoyl-2-(9Z-octadecenoyl)-sn-glycero-3-phospho-(1'-sn-glycerol) + H2O = 1-hexadecanoyl-sn-glycero-3-phospho-(1'-sn-glycerol) + (9Z)-octadecenoate + H(+)</text>
        <dbReference type="Rhea" id="RHEA:40919"/>
        <dbReference type="ChEBI" id="CHEBI:15377"/>
        <dbReference type="ChEBI" id="CHEBI:15378"/>
        <dbReference type="ChEBI" id="CHEBI:30823"/>
        <dbReference type="ChEBI" id="CHEBI:72841"/>
        <dbReference type="ChEBI" id="CHEBI:75158"/>
    </reaction>
    <physiologicalReaction direction="left-to-right" evidence="10">
        <dbReference type="Rhea" id="RHEA:40920"/>
    </physiologicalReaction>
</comment>
<dbReference type="EC" id="3.1.1.4" evidence="2 20"/>
<evidence type="ECO:0000256" key="8">
    <source>
        <dbReference type="ARBA" id="ARBA00023157"/>
    </source>
</evidence>
<keyword evidence="3 20" id="KW-0964">Secreted</keyword>
<dbReference type="InterPro" id="IPR016090">
    <property type="entry name" value="PLA2-like_dom"/>
</dbReference>
<evidence type="ECO:0000256" key="5">
    <source>
        <dbReference type="ARBA" id="ARBA00022801"/>
    </source>
</evidence>
<dbReference type="PANTHER" id="PTHR11716:SF94">
    <property type="entry name" value="PHOSPHOLIPASE A2"/>
    <property type="match status" value="1"/>
</dbReference>
<evidence type="ECO:0000259" key="21">
    <source>
        <dbReference type="SMART" id="SM00085"/>
    </source>
</evidence>
<feature type="binding site" evidence="17">
    <location>
        <position position="57"/>
    </location>
    <ligand>
        <name>Ca(2+)</name>
        <dbReference type="ChEBI" id="CHEBI:29108"/>
    </ligand>
</feature>
<evidence type="ECO:0000313" key="23">
    <source>
        <dbReference type="Proteomes" id="UP000008672"/>
    </source>
</evidence>
<evidence type="ECO:0000256" key="13">
    <source>
        <dbReference type="ARBA" id="ARBA00048373"/>
    </source>
</evidence>
<feature type="disulfide bond" evidence="18">
    <location>
        <begin position="71"/>
        <end position="132"/>
    </location>
</feature>
<feature type="binding site" evidence="17">
    <location>
        <position position="55"/>
    </location>
    <ligand>
        <name>Ca(2+)</name>
        <dbReference type="ChEBI" id="CHEBI:29108"/>
    </ligand>
</feature>
<dbReference type="Gene3D" id="1.20.90.10">
    <property type="entry name" value="Phospholipase A2 domain"/>
    <property type="match status" value="1"/>
</dbReference>
<dbReference type="FunCoup" id="H3BG47">
    <property type="interactions" value="363"/>
</dbReference>
<evidence type="ECO:0000256" key="18">
    <source>
        <dbReference type="PIRSR" id="PIRSR601211-3"/>
    </source>
</evidence>
<feature type="binding site" evidence="17">
    <location>
        <position position="76"/>
    </location>
    <ligand>
        <name>Ca(2+)</name>
        <dbReference type="ChEBI" id="CHEBI:29108"/>
    </ligand>
</feature>
<keyword evidence="7 20" id="KW-0443">Lipid metabolism</keyword>
<feature type="active site" evidence="16">
    <location>
        <position position="126"/>
    </location>
</feature>
<dbReference type="GeneTree" id="ENSGT00940000154885"/>
<feature type="disulfide bond" evidence="18">
    <location>
        <begin position="56"/>
        <end position="72"/>
    </location>
</feature>
<reference evidence="22" key="3">
    <citation type="submission" date="2025-09" db="UniProtKB">
        <authorList>
            <consortium name="Ensembl"/>
        </authorList>
    </citation>
    <scope>IDENTIFICATION</scope>
</reference>
<feature type="domain" description="Phospholipase A2-like central" evidence="21">
    <location>
        <begin position="28"/>
        <end position="152"/>
    </location>
</feature>
<feature type="disulfide bond" evidence="18">
    <location>
        <begin position="88"/>
        <end position="118"/>
    </location>
</feature>
<comment type="catalytic activity">
    <reaction evidence="11">
        <text>N-hexadecanoyl-1,2-di-(9Z-octadecenoyl)-sn-glycero-3-phosphoethanolamine + H2O = N-hexadecanoyl-1-(9Z-octadecenoyl)-sn-glycero-3-phosphoethanolamine + (9Z)-octadecenoate + H(+)</text>
        <dbReference type="Rhea" id="RHEA:45424"/>
        <dbReference type="ChEBI" id="CHEBI:15377"/>
        <dbReference type="ChEBI" id="CHEBI:15378"/>
        <dbReference type="ChEBI" id="CHEBI:30823"/>
        <dbReference type="ChEBI" id="CHEBI:78097"/>
        <dbReference type="ChEBI" id="CHEBI:85217"/>
    </reaction>
    <physiologicalReaction direction="left-to-right" evidence="11">
        <dbReference type="Rhea" id="RHEA:45425"/>
    </physiologicalReaction>
</comment>
<dbReference type="CDD" id="cd00125">
    <property type="entry name" value="PLA2c"/>
    <property type="match status" value="1"/>
</dbReference>
<feature type="active site" evidence="16">
    <location>
        <position position="75"/>
    </location>
</feature>
<dbReference type="InterPro" id="IPR036444">
    <property type="entry name" value="PLipase_A2_dom_sf"/>
</dbReference>
<evidence type="ECO:0000256" key="17">
    <source>
        <dbReference type="PIRSR" id="PIRSR601211-2"/>
    </source>
</evidence>
<evidence type="ECO:0000256" key="3">
    <source>
        <dbReference type="ARBA" id="ARBA00022525"/>
    </source>
</evidence>
<dbReference type="SUPFAM" id="SSF48619">
    <property type="entry name" value="Phospholipase A2, PLA2"/>
    <property type="match status" value="1"/>
</dbReference>
<dbReference type="GO" id="GO:0016042">
    <property type="term" value="P:lipid catabolic process"/>
    <property type="evidence" value="ECO:0007669"/>
    <property type="project" value="InterPro"/>
</dbReference>
<keyword evidence="8 18" id="KW-1015">Disulfide bond</keyword>
<comment type="catalytic activity">
    <reaction evidence="15">
        <text>1-hexadecanoyl-2-(9Z,12Z-octadecadienoyl)-sn-glycero-3-phosphoethanolamine + H2O = 1-hexadecanoyl-sn-glycero-3-phosphoethanolamine + (9Z,12Z)-octadecadienoate + H(+)</text>
        <dbReference type="Rhea" id="RHEA:40815"/>
        <dbReference type="ChEBI" id="CHEBI:15377"/>
        <dbReference type="ChEBI" id="CHEBI:15378"/>
        <dbReference type="ChEBI" id="CHEBI:30245"/>
        <dbReference type="ChEBI" id="CHEBI:73004"/>
        <dbReference type="ChEBI" id="CHEBI:73008"/>
    </reaction>
    <physiologicalReaction direction="left-to-right" evidence="15">
        <dbReference type="Rhea" id="RHEA:40816"/>
    </physiologicalReaction>
</comment>
<evidence type="ECO:0000256" key="2">
    <source>
        <dbReference type="ARBA" id="ARBA00013278"/>
    </source>
</evidence>
<dbReference type="InParanoid" id="H3BG47"/>
<dbReference type="EMBL" id="AFYH01006522">
    <property type="status" value="NOT_ANNOTATED_CDS"/>
    <property type="molecule type" value="Genomic_DNA"/>
</dbReference>
<feature type="binding site" evidence="17">
    <location>
        <position position="59"/>
    </location>
    <ligand>
        <name>Ca(2+)</name>
        <dbReference type="ChEBI" id="CHEBI:29108"/>
    </ligand>
</feature>
<dbReference type="Pfam" id="PF00068">
    <property type="entry name" value="Phospholip_A2_1"/>
    <property type="match status" value="1"/>
</dbReference>
<dbReference type="GO" id="GO:0006644">
    <property type="term" value="P:phospholipid metabolic process"/>
    <property type="evidence" value="ECO:0007669"/>
    <property type="project" value="InterPro"/>
</dbReference>
<keyword evidence="6 17" id="KW-0106">Calcium</keyword>
<dbReference type="EMBL" id="AFYH01006521">
    <property type="status" value="NOT_ANNOTATED_CDS"/>
    <property type="molecule type" value="Genomic_DNA"/>
</dbReference>
<evidence type="ECO:0000256" key="11">
    <source>
        <dbReference type="ARBA" id="ARBA00048221"/>
    </source>
</evidence>
<comment type="catalytic activity">
    <reaction evidence="9">
        <text>N,1-dihexadecanoyl-2-(9Z,12Z-octadecadienoyl)-sn-glycero-3-phosphoethanolamine + H2O = N,1-dihexadecanoyl-sn-glycero-3-phosphoethanolamine + (9Z,12Z)-octadecadienoate + H(+)</text>
        <dbReference type="Rhea" id="RHEA:56424"/>
        <dbReference type="ChEBI" id="CHEBI:15377"/>
        <dbReference type="ChEBI" id="CHEBI:15378"/>
        <dbReference type="ChEBI" id="CHEBI:30245"/>
        <dbReference type="ChEBI" id="CHEBI:85334"/>
        <dbReference type="ChEBI" id="CHEBI:85335"/>
    </reaction>
    <physiologicalReaction direction="left-to-right" evidence="9">
        <dbReference type="Rhea" id="RHEA:56425"/>
    </physiologicalReaction>
</comment>